<sequence length="74" mass="7966">MSLDAIIAQLRELAANATRAAKSPAPCCDGHCPHAYRAETMAARFTELDAAMSNLARLPRAWASPFVPGTRTPR</sequence>
<reference evidence="1 2" key="1">
    <citation type="journal article" date="2009" name="Stand. Genomic Sci.">
        <title>Complete genome sequence of Catenulispora acidiphila type strain (ID 139908).</title>
        <authorList>
            <person name="Copeland A."/>
            <person name="Lapidus A."/>
            <person name="Glavina Del Rio T."/>
            <person name="Nolan M."/>
            <person name="Lucas S."/>
            <person name="Chen F."/>
            <person name="Tice H."/>
            <person name="Cheng J.F."/>
            <person name="Bruce D."/>
            <person name="Goodwin L."/>
            <person name="Pitluck S."/>
            <person name="Mikhailova N."/>
            <person name="Pati A."/>
            <person name="Ivanova N."/>
            <person name="Mavromatis K."/>
            <person name="Chen A."/>
            <person name="Palaniappan K."/>
            <person name="Chain P."/>
            <person name="Land M."/>
            <person name="Hauser L."/>
            <person name="Chang Y.J."/>
            <person name="Jeffries C.D."/>
            <person name="Chertkov O."/>
            <person name="Brettin T."/>
            <person name="Detter J.C."/>
            <person name="Han C."/>
            <person name="Ali Z."/>
            <person name="Tindall B.J."/>
            <person name="Goker M."/>
            <person name="Bristow J."/>
            <person name="Eisen J.A."/>
            <person name="Markowitz V."/>
            <person name="Hugenholtz P."/>
            <person name="Kyrpides N.C."/>
            <person name="Klenk H.P."/>
        </authorList>
    </citation>
    <scope>NUCLEOTIDE SEQUENCE [LARGE SCALE GENOMIC DNA]</scope>
    <source>
        <strain evidence="2">DSM 44928 / JCM 14897 / NBRC 102108 / NRRL B-24433 / ID139908</strain>
    </source>
</reference>
<dbReference type="AlphaFoldDB" id="C7Q1Z2"/>
<organism evidence="1 2">
    <name type="scientific">Catenulispora acidiphila (strain DSM 44928 / JCM 14897 / NBRC 102108 / NRRL B-24433 / ID139908)</name>
    <dbReference type="NCBI Taxonomy" id="479433"/>
    <lineage>
        <taxon>Bacteria</taxon>
        <taxon>Bacillati</taxon>
        <taxon>Actinomycetota</taxon>
        <taxon>Actinomycetes</taxon>
        <taxon>Catenulisporales</taxon>
        <taxon>Catenulisporaceae</taxon>
        <taxon>Catenulispora</taxon>
    </lineage>
</organism>
<dbReference type="EMBL" id="CP001700">
    <property type="protein sequence ID" value="ACU75693.1"/>
    <property type="molecule type" value="Genomic_DNA"/>
</dbReference>
<dbReference type="RefSeq" id="WP_015795421.1">
    <property type="nucleotide sequence ID" value="NC_013131.1"/>
</dbReference>
<dbReference type="HOGENOM" id="CLU_2680936_0_0_11"/>
<evidence type="ECO:0000313" key="1">
    <source>
        <dbReference type="EMBL" id="ACU75693.1"/>
    </source>
</evidence>
<name>C7Q1Z2_CATAD</name>
<protein>
    <submittedName>
        <fullName evidence="1">Uncharacterized protein</fullName>
    </submittedName>
</protein>
<evidence type="ECO:0000313" key="2">
    <source>
        <dbReference type="Proteomes" id="UP000000851"/>
    </source>
</evidence>
<accession>C7Q1Z2</accession>
<keyword evidence="2" id="KW-1185">Reference proteome</keyword>
<dbReference type="KEGG" id="cai:Caci_6853"/>
<dbReference type="Proteomes" id="UP000000851">
    <property type="component" value="Chromosome"/>
</dbReference>
<proteinExistence type="predicted"/>
<gene>
    <name evidence="1" type="ordered locus">Caci_6853</name>
</gene>
<dbReference type="InParanoid" id="C7Q1Z2"/>